<feature type="site" description="Positions MEP for the nucleophilic attack" evidence="3">
    <location>
        <position position="213"/>
    </location>
</feature>
<evidence type="ECO:0000313" key="5">
    <source>
        <dbReference type="Proteomes" id="UP000317429"/>
    </source>
</evidence>
<proteinExistence type="inferred from homology"/>
<reference evidence="4 5" key="1">
    <citation type="submission" date="2019-02" db="EMBL/GenBank/DDBJ databases">
        <title>Deep-cultivation of Planctomycetes and their phenomic and genomic characterization uncovers novel biology.</title>
        <authorList>
            <person name="Wiegand S."/>
            <person name="Jogler M."/>
            <person name="Boedeker C."/>
            <person name="Pinto D."/>
            <person name="Vollmers J."/>
            <person name="Rivas-Marin E."/>
            <person name="Kohn T."/>
            <person name="Peeters S.H."/>
            <person name="Heuer A."/>
            <person name="Rast P."/>
            <person name="Oberbeckmann S."/>
            <person name="Bunk B."/>
            <person name="Jeske O."/>
            <person name="Meyerdierks A."/>
            <person name="Storesund J.E."/>
            <person name="Kallscheuer N."/>
            <person name="Luecker S."/>
            <person name="Lage O.M."/>
            <person name="Pohl T."/>
            <person name="Merkel B.J."/>
            <person name="Hornburger P."/>
            <person name="Mueller R.-W."/>
            <person name="Bruemmer F."/>
            <person name="Labrenz M."/>
            <person name="Spormann A.M."/>
            <person name="Op den Camp H."/>
            <person name="Overmann J."/>
            <person name="Amann R."/>
            <person name="Jetten M.S.M."/>
            <person name="Mascher T."/>
            <person name="Medema M.H."/>
            <person name="Devos D.P."/>
            <person name="Kaster A.-K."/>
            <person name="Ovreas L."/>
            <person name="Rohde M."/>
            <person name="Galperin M.Y."/>
            <person name="Jogler C."/>
        </authorList>
    </citation>
    <scope>NUCLEOTIDE SEQUENCE [LARGE SCALE GENOMIC DNA]</scope>
    <source>
        <strain evidence="4 5">Pla175</strain>
    </source>
</reference>
<dbReference type="HAMAP" id="MF_00108">
    <property type="entry name" value="IspD"/>
    <property type="match status" value="1"/>
</dbReference>
<evidence type="ECO:0000313" key="4">
    <source>
        <dbReference type="EMBL" id="QDU89875.1"/>
    </source>
</evidence>
<evidence type="ECO:0000256" key="3">
    <source>
        <dbReference type="HAMAP-Rule" id="MF_00108"/>
    </source>
</evidence>
<keyword evidence="1 3" id="KW-0808">Transferase</keyword>
<dbReference type="GO" id="GO:0019288">
    <property type="term" value="P:isopentenyl diphosphate biosynthetic process, methylerythritol 4-phosphate pathway"/>
    <property type="evidence" value="ECO:0007669"/>
    <property type="project" value="UniProtKB-UniRule"/>
</dbReference>
<keyword evidence="5" id="KW-1185">Reference proteome</keyword>
<dbReference type="PANTHER" id="PTHR32125:SF4">
    <property type="entry name" value="2-C-METHYL-D-ERYTHRITOL 4-PHOSPHATE CYTIDYLYLTRANSFERASE, CHLOROPLASTIC"/>
    <property type="match status" value="1"/>
</dbReference>
<dbReference type="InterPro" id="IPR029044">
    <property type="entry name" value="Nucleotide-diphossugar_trans"/>
</dbReference>
<dbReference type="AlphaFoldDB" id="A0A518DEG8"/>
<keyword evidence="3" id="KW-0414">Isoprene biosynthesis</keyword>
<feature type="site" description="Transition state stabilizer" evidence="3">
    <location>
        <position position="16"/>
    </location>
</feature>
<sequence>MPTYAAILVAAGQSARFGDPFYKKPFAMLNNRAVWLHSADRFLNHPGVEQVIVVIAEEDDEEFDRRFGANLAILGITSCHGGATRAQSVDAGLRHVRDDVDFVAIHDAARPCLTDRMLTEVFEAAQAHGAAILAHRVTSTLKRERVEGETVFVKETAPRDGLWEAQTPQVFARELITAAHAQPDAPDATDDAQLVERLGKPVALVEGSPLNIKITTKADLKLAEQVLRALPKPKPEGGRNPFADDDLFR</sequence>
<comment type="function">
    <text evidence="3">Catalyzes the formation of 4-diphosphocytidyl-2-C-methyl-D-erythritol from CTP and 2-C-methyl-D-erythritol 4-phosphate (MEP).</text>
</comment>
<dbReference type="UniPathway" id="UPA00056">
    <property type="reaction ID" value="UER00093"/>
</dbReference>
<dbReference type="InterPro" id="IPR050088">
    <property type="entry name" value="IspD/TarI_cytidylyltransf_bact"/>
</dbReference>
<feature type="site" description="Positions MEP for the nucleophilic attack" evidence="3">
    <location>
        <position position="159"/>
    </location>
</feature>
<dbReference type="GO" id="GO:0050518">
    <property type="term" value="F:2-C-methyl-D-erythritol 4-phosphate cytidylyltransferase activity"/>
    <property type="evidence" value="ECO:0007669"/>
    <property type="project" value="UniProtKB-UniRule"/>
</dbReference>
<dbReference type="Gene3D" id="3.90.550.10">
    <property type="entry name" value="Spore Coat Polysaccharide Biosynthesis Protein SpsA, Chain A"/>
    <property type="match status" value="1"/>
</dbReference>
<dbReference type="Pfam" id="PF01128">
    <property type="entry name" value="IspD"/>
    <property type="match status" value="1"/>
</dbReference>
<dbReference type="FunFam" id="3.90.550.10:FF:000003">
    <property type="entry name" value="2-C-methyl-D-erythritol 4-phosphate cytidylyltransferase"/>
    <property type="match status" value="1"/>
</dbReference>
<comment type="similarity">
    <text evidence="3">Belongs to the IspD/TarI cytidylyltransferase family. IspD subfamily.</text>
</comment>
<accession>A0A518DEG8</accession>
<dbReference type="KEGG" id="pnd:Pla175_32710"/>
<feature type="site" description="Transition state stabilizer" evidence="3">
    <location>
        <position position="24"/>
    </location>
</feature>
<protein>
    <recommendedName>
        <fullName evidence="3">2-C-methyl-D-erythritol 4-phosphate cytidylyltransferase</fullName>
        <ecNumber evidence="3">2.7.7.60</ecNumber>
    </recommendedName>
    <alternativeName>
        <fullName evidence="3">4-diphosphocytidyl-2C-methyl-D-erythritol synthase</fullName>
    </alternativeName>
    <alternativeName>
        <fullName evidence="3">MEP cytidylyltransferase</fullName>
        <shortName evidence="3">MCT</shortName>
    </alternativeName>
</protein>
<comment type="catalytic activity">
    <reaction evidence="3">
        <text>2-C-methyl-D-erythritol 4-phosphate + CTP + H(+) = 4-CDP-2-C-methyl-D-erythritol + diphosphate</text>
        <dbReference type="Rhea" id="RHEA:13429"/>
        <dbReference type="ChEBI" id="CHEBI:15378"/>
        <dbReference type="ChEBI" id="CHEBI:33019"/>
        <dbReference type="ChEBI" id="CHEBI:37563"/>
        <dbReference type="ChEBI" id="CHEBI:57823"/>
        <dbReference type="ChEBI" id="CHEBI:58262"/>
        <dbReference type="EC" id="2.7.7.60"/>
    </reaction>
</comment>
<dbReference type="InterPro" id="IPR034683">
    <property type="entry name" value="IspD/TarI"/>
</dbReference>
<dbReference type="InterPro" id="IPR001228">
    <property type="entry name" value="IspD"/>
</dbReference>
<dbReference type="Proteomes" id="UP000317429">
    <property type="component" value="Chromosome"/>
</dbReference>
<dbReference type="OrthoDB" id="9806837at2"/>
<gene>
    <name evidence="3 4" type="primary">ispD</name>
    <name evidence="4" type="ORF">Pla175_32710</name>
</gene>
<comment type="pathway">
    <text evidence="3">Isoprenoid biosynthesis; isopentenyl diphosphate biosynthesis via DXP pathway; isopentenyl diphosphate from 1-deoxy-D-xylulose 5-phosphate: step 2/6.</text>
</comment>
<dbReference type="CDD" id="cd02516">
    <property type="entry name" value="CDP-ME_synthetase"/>
    <property type="match status" value="1"/>
</dbReference>
<dbReference type="EC" id="2.7.7.60" evidence="3"/>
<dbReference type="RefSeq" id="WP_145287230.1">
    <property type="nucleotide sequence ID" value="NZ_CP036291.1"/>
</dbReference>
<dbReference type="EMBL" id="CP036291">
    <property type="protein sequence ID" value="QDU89875.1"/>
    <property type="molecule type" value="Genomic_DNA"/>
</dbReference>
<dbReference type="NCBIfam" id="TIGR00453">
    <property type="entry name" value="ispD"/>
    <property type="match status" value="1"/>
</dbReference>
<keyword evidence="2 3" id="KW-0548">Nucleotidyltransferase</keyword>
<dbReference type="PANTHER" id="PTHR32125">
    <property type="entry name" value="2-C-METHYL-D-ERYTHRITOL 4-PHOSPHATE CYTIDYLYLTRANSFERASE, CHLOROPLASTIC"/>
    <property type="match status" value="1"/>
</dbReference>
<dbReference type="SUPFAM" id="SSF53448">
    <property type="entry name" value="Nucleotide-diphospho-sugar transferases"/>
    <property type="match status" value="1"/>
</dbReference>
<name>A0A518DEG8_9BACT</name>
<organism evidence="4 5">
    <name type="scientific">Pirellulimonas nuda</name>
    <dbReference type="NCBI Taxonomy" id="2528009"/>
    <lineage>
        <taxon>Bacteria</taxon>
        <taxon>Pseudomonadati</taxon>
        <taxon>Planctomycetota</taxon>
        <taxon>Planctomycetia</taxon>
        <taxon>Pirellulales</taxon>
        <taxon>Lacipirellulaceae</taxon>
        <taxon>Pirellulimonas</taxon>
    </lineage>
</organism>
<evidence type="ECO:0000256" key="2">
    <source>
        <dbReference type="ARBA" id="ARBA00022695"/>
    </source>
</evidence>
<evidence type="ECO:0000256" key="1">
    <source>
        <dbReference type="ARBA" id="ARBA00022679"/>
    </source>
</evidence>